<evidence type="ECO:0000256" key="1">
    <source>
        <dbReference type="SAM" id="Phobius"/>
    </source>
</evidence>
<accession>A0ABV4UAT6</accession>
<reference evidence="2 3" key="1">
    <citation type="submission" date="2024-08" db="EMBL/GenBank/DDBJ databases">
        <title>Whole-genome sequencing of halo(alkali)philic microorganisms from hypersaline lakes.</title>
        <authorList>
            <person name="Sorokin D.Y."/>
            <person name="Merkel A.Y."/>
            <person name="Messina E."/>
            <person name="Yakimov M."/>
        </authorList>
    </citation>
    <scope>NUCLEOTIDE SEQUENCE [LARGE SCALE GENOMIC DNA]</scope>
    <source>
        <strain evidence="2 3">AB-hyl4</strain>
    </source>
</reference>
<name>A0ABV4UAT6_9BACT</name>
<feature type="transmembrane region" description="Helical" evidence="1">
    <location>
        <begin position="122"/>
        <end position="144"/>
    </location>
</feature>
<dbReference type="EMBL" id="JBGUBD010000014">
    <property type="protein sequence ID" value="MFA9479997.1"/>
    <property type="molecule type" value="Genomic_DNA"/>
</dbReference>
<feature type="transmembrane region" description="Helical" evidence="1">
    <location>
        <begin position="62"/>
        <end position="81"/>
    </location>
</feature>
<evidence type="ECO:0000313" key="2">
    <source>
        <dbReference type="EMBL" id="MFA9479997.1"/>
    </source>
</evidence>
<comment type="caution">
    <text evidence="2">The sequence shown here is derived from an EMBL/GenBank/DDBJ whole genome shotgun (WGS) entry which is preliminary data.</text>
</comment>
<gene>
    <name evidence="2" type="ORF">ACERK3_17090</name>
</gene>
<keyword evidence="1" id="KW-0812">Transmembrane</keyword>
<feature type="transmembrane region" description="Helical" evidence="1">
    <location>
        <begin position="88"/>
        <end position="110"/>
    </location>
</feature>
<organism evidence="2 3">
    <name type="scientific">Natronomicrosphaera hydrolytica</name>
    <dbReference type="NCBI Taxonomy" id="3242702"/>
    <lineage>
        <taxon>Bacteria</taxon>
        <taxon>Pseudomonadati</taxon>
        <taxon>Planctomycetota</taxon>
        <taxon>Phycisphaerae</taxon>
        <taxon>Phycisphaerales</taxon>
        <taxon>Phycisphaeraceae</taxon>
        <taxon>Natronomicrosphaera</taxon>
    </lineage>
</organism>
<dbReference type="RefSeq" id="WP_425346923.1">
    <property type="nucleotide sequence ID" value="NZ_JBGUBD010000014.1"/>
</dbReference>
<protein>
    <submittedName>
        <fullName evidence="2">Uncharacterized protein</fullName>
    </submittedName>
</protein>
<dbReference type="Proteomes" id="UP001575105">
    <property type="component" value="Unassembled WGS sequence"/>
</dbReference>
<keyword evidence="3" id="KW-1185">Reference proteome</keyword>
<feature type="transmembrane region" description="Helical" evidence="1">
    <location>
        <begin position="6"/>
        <end position="27"/>
    </location>
</feature>
<evidence type="ECO:0000313" key="3">
    <source>
        <dbReference type="Proteomes" id="UP001575105"/>
    </source>
</evidence>
<proteinExistence type="predicted"/>
<feature type="transmembrane region" description="Helical" evidence="1">
    <location>
        <begin position="34"/>
        <end position="56"/>
    </location>
</feature>
<sequence>MKQHTIRSYGFRLLVTAWCVGAIVMVLPAYHGEVISPGAVMTIVGLQIALFGFIFGFMQPELLLMATIPITLFALSPLMLLRRLNKQYVLPALWGGLLIFSAASPIIAAFEPMYGVNERLFGFYLLPLPLVIAGLALCLLSYAGKLNRREAYLRSVGRCANCAYNLQGNPDAPCPECGHTSQADDA</sequence>
<keyword evidence="1" id="KW-0472">Membrane</keyword>
<keyword evidence="1" id="KW-1133">Transmembrane helix</keyword>